<dbReference type="OrthoDB" id="2305498at2759"/>
<dbReference type="SUPFAM" id="SSF160631">
    <property type="entry name" value="SMI1/KNR4-like"/>
    <property type="match status" value="1"/>
</dbReference>
<protein>
    <submittedName>
        <fullName evidence="4">Related to Cell wall assembly regulator SMI1</fullName>
    </submittedName>
</protein>
<proteinExistence type="inferred from homology"/>
<evidence type="ECO:0000313" key="4">
    <source>
        <dbReference type="EMBL" id="SSD58813.1"/>
    </source>
</evidence>
<organism evidence="4 5">
    <name type="scientific">Saccharomycodes ludwigii</name>
    <dbReference type="NCBI Taxonomy" id="36035"/>
    <lineage>
        <taxon>Eukaryota</taxon>
        <taxon>Fungi</taxon>
        <taxon>Dikarya</taxon>
        <taxon>Ascomycota</taxon>
        <taxon>Saccharomycotina</taxon>
        <taxon>Saccharomycetes</taxon>
        <taxon>Saccharomycodales</taxon>
        <taxon>Saccharomycodaceae</taxon>
        <taxon>Saccharomycodes</taxon>
    </lineage>
</organism>
<keyword evidence="5" id="KW-1185">Reference proteome</keyword>
<dbReference type="Proteomes" id="UP000262825">
    <property type="component" value="Unassembled WGS sequence"/>
</dbReference>
<feature type="region of interest" description="Disordered" evidence="2">
    <location>
        <begin position="395"/>
        <end position="422"/>
    </location>
</feature>
<dbReference type="InterPro" id="IPR009203">
    <property type="entry name" value="Knr4/Smi1"/>
</dbReference>
<evidence type="ECO:0000256" key="2">
    <source>
        <dbReference type="SAM" id="MobiDB-lite"/>
    </source>
</evidence>
<dbReference type="Pfam" id="PF09346">
    <property type="entry name" value="SMI1_KNR4"/>
    <property type="match status" value="1"/>
</dbReference>
<dbReference type="SMART" id="SM00860">
    <property type="entry name" value="SMI1_KNR4"/>
    <property type="match status" value="1"/>
</dbReference>
<comment type="similarity">
    <text evidence="1">Belongs to the KNR4/SMI1 family.</text>
</comment>
<sequence>MQSFKKKLRELVYSFSTEDHYAEYDEDDTHFSRPTSKPYSASTTNLTDNIDLENNDFHNIQLEDNIPDNTEVADGVSEVLLAWKHIDKWTDEHNPDLNASLGDPCTLNDINDVEKDLDISFPPCVRASMRTHDGQEDLESYTGVSGLIYGLQLMPIDDVVNMTNAWRNVAVNIKKSDEKKLQQQQQQQSLSSDDAFSTTSPNSSSAAPSSANTNHFKMNEIPRQGSIPPNTVQPVYAHPAWIPLVTDNAGNHIGIDLAPGPEGTYGQVLLFGREFDTKFVVAPNWGDFLLSFANDLIQGNWYFVGEDDDFFSGEGDLVYRDKVHGSNIIQDYMEVLKKRSFLQWKSTKKSAPVPQPTTDAGANNKLETDTPVDNATSNKNVRKDGKVLQNETLVQVETPRDFADDLEDEQEGKTSVKDVIDHEDEKEVKTNVKDVVDDIVDENEVKNIKEEPLTPQNANHTPIPEKKEVKDEVGEKLDKEDDLTDKHEIVNEKEELDNKESSVSKQEKNDHKEPLEEDAKKSTDLKDVNQTEENKEDSATKKPDTETPGQEKKDEFENIEL</sequence>
<dbReference type="InterPro" id="IPR018958">
    <property type="entry name" value="Knr4/Smi1-like_dom"/>
</dbReference>
<feature type="region of interest" description="Disordered" evidence="2">
    <location>
        <begin position="446"/>
        <end position="561"/>
    </location>
</feature>
<dbReference type="VEuPathDB" id="FungiDB:SCODWIG_00574"/>
<accession>A0A376B2C2</accession>
<dbReference type="InterPro" id="IPR051873">
    <property type="entry name" value="KNR4/SMI1_regulator"/>
</dbReference>
<evidence type="ECO:0000256" key="1">
    <source>
        <dbReference type="ARBA" id="ARBA00005303"/>
    </source>
</evidence>
<name>A0A376B2C2_9ASCO</name>
<reference evidence="5" key="1">
    <citation type="submission" date="2018-06" db="EMBL/GenBank/DDBJ databases">
        <authorList>
            <person name="Guldener U."/>
        </authorList>
    </citation>
    <scope>NUCLEOTIDE SEQUENCE [LARGE SCALE GENOMIC DNA]</scope>
    <source>
        <strain evidence="5">UTAD17</strain>
    </source>
</reference>
<feature type="compositionally biased region" description="Basic and acidic residues" evidence="2">
    <location>
        <begin position="463"/>
        <end position="561"/>
    </location>
</feature>
<dbReference type="GO" id="GO:0043332">
    <property type="term" value="C:mating projection tip"/>
    <property type="evidence" value="ECO:0007669"/>
    <property type="project" value="TreeGrafter"/>
</dbReference>
<feature type="compositionally biased region" description="Low complexity" evidence="2">
    <location>
        <begin position="182"/>
        <end position="214"/>
    </location>
</feature>
<dbReference type="AlphaFoldDB" id="A0A376B2C2"/>
<dbReference type="GO" id="GO:0070880">
    <property type="term" value="P:fungal-type cell wall beta-glucan biosynthetic process"/>
    <property type="evidence" value="ECO:0007669"/>
    <property type="project" value="TreeGrafter"/>
</dbReference>
<feature type="compositionally biased region" description="Basic and acidic residues" evidence="2">
    <location>
        <begin position="411"/>
        <end position="422"/>
    </location>
</feature>
<dbReference type="PANTHER" id="PTHR47432:SF1">
    <property type="entry name" value="CELL WALL ASSEMBLY REGULATOR SMI1"/>
    <property type="match status" value="1"/>
</dbReference>
<dbReference type="InterPro" id="IPR037883">
    <property type="entry name" value="Knr4/Smi1-like_sf"/>
</dbReference>
<feature type="region of interest" description="Disordered" evidence="2">
    <location>
        <begin position="177"/>
        <end position="230"/>
    </location>
</feature>
<feature type="region of interest" description="Disordered" evidence="2">
    <location>
        <begin position="347"/>
        <end position="379"/>
    </location>
</feature>
<dbReference type="PIRSF" id="PIRSF017023">
    <property type="entry name" value="KNR4"/>
    <property type="match status" value="1"/>
</dbReference>
<feature type="domain" description="Knr4/Smi1-like" evidence="3">
    <location>
        <begin position="104"/>
        <end position="291"/>
    </location>
</feature>
<dbReference type="EMBL" id="UFAJ01000051">
    <property type="protein sequence ID" value="SSD58813.1"/>
    <property type="molecule type" value="Genomic_DNA"/>
</dbReference>
<dbReference type="PANTHER" id="PTHR47432">
    <property type="entry name" value="CELL WALL ASSEMBLY REGULATOR SMI1"/>
    <property type="match status" value="1"/>
</dbReference>
<gene>
    <name evidence="4" type="ORF">SCODWIG_00574</name>
</gene>
<evidence type="ECO:0000313" key="5">
    <source>
        <dbReference type="Proteomes" id="UP000262825"/>
    </source>
</evidence>
<evidence type="ECO:0000259" key="3">
    <source>
        <dbReference type="SMART" id="SM00860"/>
    </source>
</evidence>